<dbReference type="OMA" id="GYKMRTH"/>
<accession>A0A2H3JM32</accession>
<reference evidence="1 2" key="1">
    <citation type="journal article" date="2012" name="Science">
        <title>The Paleozoic origin of enzymatic lignin decomposition reconstructed from 31 fungal genomes.</title>
        <authorList>
            <person name="Floudas D."/>
            <person name="Binder M."/>
            <person name="Riley R."/>
            <person name="Barry K."/>
            <person name="Blanchette R.A."/>
            <person name="Henrissat B."/>
            <person name="Martinez A.T."/>
            <person name="Otillar R."/>
            <person name="Spatafora J.W."/>
            <person name="Yadav J.S."/>
            <person name="Aerts A."/>
            <person name="Benoit I."/>
            <person name="Boyd A."/>
            <person name="Carlson A."/>
            <person name="Copeland A."/>
            <person name="Coutinho P.M."/>
            <person name="de Vries R.P."/>
            <person name="Ferreira P."/>
            <person name="Findley K."/>
            <person name="Foster B."/>
            <person name="Gaskell J."/>
            <person name="Glotzer D."/>
            <person name="Gorecki P."/>
            <person name="Heitman J."/>
            <person name="Hesse C."/>
            <person name="Hori C."/>
            <person name="Igarashi K."/>
            <person name="Jurgens J.A."/>
            <person name="Kallen N."/>
            <person name="Kersten P."/>
            <person name="Kohler A."/>
            <person name="Kuees U."/>
            <person name="Kumar T.K.A."/>
            <person name="Kuo A."/>
            <person name="LaButti K."/>
            <person name="Larrondo L.F."/>
            <person name="Lindquist E."/>
            <person name="Ling A."/>
            <person name="Lombard V."/>
            <person name="Lucas S."/>
            <person name="Lundell T."/>
            <person name="Martin R."/>
            <person name="McLaughlin D.J."/>
            <person name="Morgenstern I."/>
            <person name="Morin E."/>
            <person name="Murat C."/>
            <person name="Nagy L.G."/>
            <person name="Nolan M."/>
            <person name="Ohm R.A."/>
            <person name="Patyshakuliyeva A."/>
            <person name="Rokas A."/>
            <person name="Ruiz-Duenas F.J."/>
            <person name="Sabat G."/>
            <person name="Salamov A."/>
            <person name="Samejima M."/>
            <person name="Schmutz J."/>
            <person name="Slot J.C."/>
            <person name="St John F."/>
            <person name="Stenlid J."/>
            <person name="Sun H."/>
            <person name="Sun S."/>
            <person name="Syed K."/>
            <person name="Tsang A."/>
            <person name="Wiebenga A."/>
            <person name="Young D."/>
            <person name="Pisabarro A."/>
            <person name="Eastwood D.C."/>
            <person name="Martin F."/>
            <person name="Cullen D."/>
            <person name="Grigoriev I.V."/>
            <person name="Hibbett D.S."/>
        </authorList>
    </citation>
    <scope>NUCLEOTIDE SEQUENCE [LARGE SCALE GENOMIC DNA]</scope>
    <source>
        <strain evidence="1 2">MD-104</strain>
    </source>
</reference>
<keyword evidence="2" id="KW-1185">Reference proteome</keyword>
<dbReference type="AlphaFoldDB" id="A0A2H3JM32"/>
<protein>
    <submittedName>
        <fullName evidence="1">Uncharacterized protein</fullName>
    </submittedName>
</protein>
<gene>
    <name evidence="1" type="ORF">WOLCODRAFT_73655</name>
</gene>
<sequence>MTNRQYHKVLDNLQRLVIQRLFELHRMNISQTGYHVRVYIAKLLQARSKAIRNAVKIYNQAALKLDPPKPTVDWERVSHYNFLEDFHLLRDTRNSVMDKPWTWPAIRETMKQARRIERAQEEIEHCNVEVRRLHTSIRDEEAHFSNVLARLKAEQSRVYRAVAEYCERRRNINARHLDQLEKLYKLKGFTGIPCPGTHNHVAVVGVRVFPADVINRGDDQPATECTNILTGGTLDAEDAEADAINDEGEVEMGALVDFVSNLAM</sequence>
<name>A0A2H3JM32_WOLCO</name>
<organism evidence="1 2">
    <name type="scientific">Wolfiporia cocos (strain MD-104)</name>
    <name type="common">Brown rot fungus</name>
    <dbReference type="NCBI Taxonomy" id="742152"/>
    <lineage>
        <taxon>Eukaryota</taxon>
        <taxon>Fungi</taxon>
        <taxon>Dikarya</taxon>
        <taxon>Basidiomycota</taxon>
        <taxon>Agaricomycotina</taxon>
        <taxon>Agaricomycetes</taxon>
        <taxon>Polyporales</taxon>
        <taxon>Phaeolaceae</taxon>
        <taxon>Wolfiporia</taxon>
    </lineage>
</organism>
<dbReference type="Proteomes" id="UP000218811">
    <property type="component" value="Unassembled WGS sequence"/>
</dbReference>
<evidence type="ECO:0000313" key="1">
    <source>
        <dbReference type="EMBL" id="PCH43266.1"/>
    </source>
</evidence>
<evidence type="ECO:0000313" key="2">
    <source>
        <dbReference type="Proteomes" id="UP000218811"/>
    </source>
</evidence>
<proteinExistence type="predicted"/>
<dbReference type="OrthoDB" id="2689725at2759"/>
<dbReference type="EMBL" id="KB468135">
    <property type="protein sequence ID" value="PCH43266.1"/>
    <property type="molecule type" value="Genomic_DNA"/>
</dbReference>
<dbReference type="STRING" id="742152.A0A2H3JM32"/>